<comment type="caution">
    <text evidence="1">The sequence shown here is derived from an EMBL/GenBank/DDBJ whole genome shotgun (WGS) entry which is preliminary data.</text>
</comment>
<keyword evidence="2" id="KW-1185">Reference proteome</keyword>
<proteinExistence type="predicted"/>
<evidence type="ECO:0000313" key="2">
    <source>
        <dbReference type="Proteomes" id="UP000828048"/>
    </source>
</evidence>
<dbReference type="EMBL" id="CM037153">
    <property type="protein sequence ID" value="KAH7856674.1"/>
    <property type="molecule type" value="Genomic_DNA"/>
</dbReference>
<reference evidence="1 2" key="1">
    <citation type="journal article" date="2021" name="Hortic Res">
        <title>High-quality reference genome and annotation aids understanding of berry development for evergreen blueberry (Vaccinium darrowii).</title>
        <authorList>
            <person name="Yu J."/>
            <person name="Hulse-Kemp A.M."/>
            <person name="Babiker E."/>
            <person name="Staton M."/>
        </authorList>
    </citation>
    <scope>NUCLEOTIDE SEQUENCE [LARGE SCALE GENOMIC DNA]</scope>
    <source>
        <strain evidence="2">cv. NJ 8807/NJ 8810</strain>
        <tissue evidence="1">Young leaf</tissue>
    </source>
</reference>
<gene>
    <name evidence="1" type="ORF">Vadar_004087</name>
</gene>
<evidence type="ECO:0000313" key="1">
    <source>
        <dbReference type="EMBL" id="KAH7856674.1"/>
    </source>
</evidence>
<accession>A0ACB7YTX0</accession>
<protein>
    <submittedName>
        <fullName evidence="1">Uncharacterized protein</fullName>
    </submittedName>
</protein>
<organism evidence="1 2">
    <name type="scientific">Vaccinium darrowii</name>
    <dbReference type="NCBI Taxonomy" id="229202"/>
    <lineage>
        <taxon>Eukaryota</taxon>
        <taxon>Viridiplantae</taxon>
        <taxon>Streptophyta</taxon>
        <taxon>Embryophyta</taxon>
        <taxon>Tracheophyta</taxon>
        <taxon>Spermatophyta</taxon>
        <taxon>Magnoliopsida</taxon>
        <taxon>eudicotyledons</taxon>
        <taxon>Gunneridae</taxon>
        <taxon>Pentapetalae</taxon>
        <taxon>asterids</taxon>
        <taxon>Ericales</taxon>
        <taxon>Ericaceae</taxon>
        <taxon>Vaccinioideae</taxon>
        <taxon>Vaccinieae</taxon>
        <taxon>Vaccinium</taxon>
    </lineage>
</organism>
<sequence>MTTTTVPSTQSESSISTTTAPSALLIFPTFVILSLSPTPPSLPPREILLLSPSPLWKSKTRLADRLVDAVEEPVVVEPVGSRRKCKNRNRSMGFFVCGSPMNGRRSRRRLEPDVQEERDLGVVKRGQVPKDKTDRKGQKVMLSWLDRFDGQVNEDDNDEVVRQKARGFIMRLLGETIFADHSGTLVHLGWLNLLDDFDDIGCKSWGSAALGWLYYGLYQGATDAKEVTGPMFCYKYGLRSGCPYFHLDVWHDESNMPDIAKSVVGHYRHALDILRPEQVNWTSYDDELIDSLPAYCSTGRAIWRAHVPLICFTTVEMHQPERVRWIFGCRQHVPPPSEALRRSHGQTLRNRPTRD</sequence>
<dbReference type="Proteomes" id="UP000828048">
    <property type="component" value="Chromosome 3"/>
</dbReference>
<name>A0ACB7YTX0_9ERIC</name>